<dbReference type="RefSeq" id="YP_010002600.1">
    <property type="nucleotide sequence ID" value="NC_053246.1"/>
</dbReference>
<sequence length="123" mass="13259">MADKDDALDGARQMGPTSQWDKTPAQVAAEYSATAKGQRARPAIERAALELTKRYSSRSEFRDHDGPIDNLGGLVANVDGRVHELWTLWLAVELKHEPAIALLKAKAQAGSALARAALGRIGE</sequence>
<gene>
    <name evidence="2" type="primary">39</name>
    <name evidence="2" type="ORF">SEA_LILBEANIE_39</name>
</gene>
<organism evidence="2 3">
    <name type="scientific">Gordonia phage Lilbeanie</name>
    <dbReference type="NCBI Taxonomy" id="2794947"/>
    <lineage>
        <taxon>Viruses</taxon>
        <taxon>Duplodnaviria</taxon>
        <taxon>Heunggongvirae</taxon>
        <taxon>Uroviricota</taxon>
        <taxon>Caudoviricetes</taxon>
        <taxon>Stackebrandtviridae</taxon>
        <taxon>Lilbeanievirus</taxon>
        <taxon>Lilbeanievirus lilbeanie</taxon>
    </lineage>
</organism>
<reference evidence="2 3" key="1">
    <citation type="submission" date="2020-12" db="EMBL/GenBank/DDBJ databases">
        <authorList>
            <person name="Mahalingham V.A."/>
            <person name="Abad L.A."/>
            <person name="Dennis E.A."/>
            <person name="Alston T.C."/>
            <person name="Buckley J.R."/>
            <person name="Cao N.T."/>
            <person name="Cole K.B."/>
            <person name="Davis H.C."/>
            <person name="Fisher D.E."/>
            <person name="Jennings A.R."/>
            <person name="Litwin A.R."/>
            <person name="McCartney J.B."/>
            <person name="Mitchell K.E."/>
            <person name="Nasser J.B."/>
            <person name="Paudel P."/>
            <person name="Richoux S.A."/>
            <person name="Sisung K.L."/>
            <person name="Smith M.L."/>
            <person name="Sonnier C.R."/>
            <person name="Underwood K.G."/>
            <person name="Hunter C.W."/>
            <person name="Gottschalck B.A."/>
            <person name="Wiggina Z.F."/>
            <person name="Spears T.J."/>
            <person name="Hancock A.M."/>
            <person name="Gissendanner C.R."/>
            <person name="Findley A.M."/>
            <person name="Garlena R.A."/>
            <person name="Russell D.A."/>
            <person name="Jacobs-Sera D."/>
            <person name="Hatfull G.F."/>
        </authorList>
    </citation>
    <scope>NUCLEOTIDE SEQUENCE [LARGE SCALE GENOMIC DNA]</scope>
</reference>
<evidence type="ECO:0000256" key="1">
    <source>
        <dbReference type="SAM" id="MobiDB-lite"/>
    </source>
</evidence>
<dbReference type="Proteomes" id="UP000594820">
    <property type="component" value="Segment"/>
</dbReference>
<protein>
    <submittedName>
        <fullName evidence="2">Uncharacterized protein</fullName>
    </submittedName>
</protein>
<dbReference type="KEGG" id="vg:63027151"/>
<evidence type="ECO:0000313" key="3">
    <source>
        <dbReference type="Proteomes" id="UP000594820"/>
    </source>
</evidence>
<keyword evidence="3" id="KW-1185">Reference proteome</keyword>
<dbReference type="EMBL" id="MW314850">
    <property type="protein sequence ID" value="QPO17117.1"/>
    <property type="molecule type" value="Genomic_DNA"/>
</dbReference>
<proteinExistence type="predicted"/>
<evidence type="ECO:0000313" key="2">
    <source>
        <dbReference type="EMBL" id="QPO17117.1"/>
    </source>
</evidence>
<name>A0A7T1NXQ5_9CAUD</name>
<feature type="region of interest" description="Disordered" evidence="1">
    <location>
        <begin position="1"/>
        <end position="39"/>
    </location>
</feature>
<dbReference type="GeneID" id="63027151"/>
<accession>A0A7T1NXQ5</accession>